<feature type="domain" description="Histidine kinase" evidence="5">
    <location>
        <begin position="199"/>
        <end position="408"/>
    </location>
</feature>
<gene>
    <name evidence="6" type="ORF">GCM10011402_33630</name>
</gene>
<protein>
    <recommendedName>
        <fullName evidence="2">histidine kinase</fullName>
        <ecNumber evidence="2">2.7.13.3</ecNumber>
    </recommendedName>
</protein>
<proteinExistence type="predicted"/>
<dbReference type="Pfam" id="PF01590">
    <property type="entry name" value="GAF"/>
    <property type="match status" value="1"/>
</dbReference>
<dbReference type="Gene3D" id="3.30.450.40">
    <property type="match status" value="1"/>
</dbReference>
<dbReference type="InterPro" id="IPR029016">
    <property type="entry name" value="GAF-like_dom_sf"/>
</dbReference>
<dbReference type="InterPro" id="IPR036890">
    <property type="entry name" value="HATPase_C_sf"/>
</dbReference>
<dbReference type="InterPro" id="IPR005467">
    <property type="entry name" value="His_kinase_dom"/>
</dbReference>
<keyword evidence="6" id="KW-0418">Kinase</keyword>
<dbReference type="SMART" id="SM00065">
    <property type="entry name" value="GAF"/>
    <property type="match status" value="1"/>
</dbReference>
<dbReference type="InterPro" id="IPR003661">
    <property type="entry name" value="HisK_dim/P_dom"/>
</dbReference>
<keyword evidence="3" id="KW-0597">Phosphoprotein</keyword>
<keyword evidence="6" id="KW-0808">Transferase</keyword>
<dbReference type="Pfam" id="PF00512">
    <property type="entry name" value="HisKA"/>
    <property type="match status" value="1"/>
</dbReference>
<evidence type="ECO:0000313" key="6">
    <source>
        <dbReference type="EMBL" id="GGF78251.1"/>
    </source>
</evidence>
<accession>A0ABQ1VN37</accession>
<dbReference type="InterPro" id="IPR003594">
    <property type="entry name" value="HATPase_dom"/>
</dbReference>
<evidence type="ECO:0000256" key="1">
    <source>
        <dbReference type="ARBA" id="ARBA00000085"/>
    </source>
</evidence>
<dbReference type="CDD" id="cd00082">
    <property type="entry name" value="HisKA"/>
    <property type="match status" value="1"/>
</dbReference>
<sequence>MNTRENLDANAARAARGKVDEHDFRSDIVAVRDNVSVLTMLDTVCLATGLRFAAIARVNEQRWITCSVVDHLGFGLTPGDELVVESTLCHEVRQQTSEIVINDVQCDDVYRDHHTPRTYGFRSYLSVPIFRPDGMFFGTLCALDPEPNRLDDIRILKMVRLFAQLIGDSLHAEEKLQEAQEEIAKERHLADVQEQFLAILAHDLRNPVAAISAGLRMLARTAGPEARETISLMEATTHRMADLVKNLMDHARSRLGDGIILDRVPNADLARILNLIIAEFRAVAPDREIDAIVDIQQPVDCDAARIAQLFSNLLGNAITHGAQDRPVRVSAGVYKDVFRLQVANEGKAIPEEQLSNLFMPFSKGGDRPRQEGLGLGLYIAAEIAKAHGGTVSVVSDEAETVFTFEMPC</sequence>
<keyword evidence="4" id="KW-0175">Coiled coil</keyword>
<dbReference type="SUPFAM" id="SSF47384">
    <property type="entry name" value="Homodimeric domain of signal transducing histidine kinase"/>
    <property type="match status" value="1"/>
</dbReference>
<dbReference type="InterPro" id="IPR004358">
    <property type="entry name" value="Sig_transdc_His_kin-like_C"/>
</dbReference>
<dbReference type="EMBL" id="BMIV01000019">
    <property type="protein sequence ID" value="GGF78251.1"/>
    <property type="molecule type" value="Genomic_DNA"/>
</dbReference>
<evidence type="ECO:0000259" key="5">
    <source>
        <dbReference type="PROSITE" id="PS50109"/>
    </source>
</evidence>
<reference evidence="7" key="1">
    <citation type="journal article" date="2019" name="Int. J. Syst. Evol. Microbiol.">
        <title>The Global Catalogue of Microorganisms (GCM) 10K type strain sequencing project: providing services to taxonomists for standard genome sequencing and annotation.</title>
        <authorList>
            <consortium name="The Broad Institute Genomics Platform"/>
            <consortium name="The Broad Institute Genome Sequencing Center for Infectious Disease"/>
            <person name="Wu L."/>
            <person name="Ma J."/>
        </authorList>
    </citation>
    <scope>NUCLEOTIDE SEQUENCE [LARGE SCALE GENOMIC DNA]</scope>
    <source>
        <strain evidence="7">CGMCC 1.15419</strain>
    </source>
</reference>
<feature type="coiled-coil region" evidence="4">
    <location>
        <begin position="162"/>
        <end position="189"/>
    </location>
</feature>
<evidence type="ECO:0000256" key="4">
    <source>
        <dbReference type="SAM" id="Coils"/>
    </source>
</evidence>
<organism evidence="6 7">
    <name type="scientific">Paracoccus acridae</name>
    <dbReference type="NCBI Taxonomy" id="1795310"/>
    <lineage>
        <taxon>Bacteria</taxon>
        <taxon>Pseudomonadati</taxon>
        <taxon>Pseudomonadota</taxon>
        <taxon>Alphaproteobacteria</taxon>
        <taxon>Rhodobacterales</taxon>
        <taxon>Paracoccaceae</taxon>
        <taxon>Paracoccus</taxon>
    </lineage>
</organism>
<comment type="caution">
    <text evidence="6">The sequence shown here is derived from an EMBL/GenBank/DDBJ whole genome shotgun (WGS) entry which is preliminary data.</text>
</comment>
<dbReference type="InterPro" id="IPR003018">
    <property type="entry name" value="GAF"/>
</dbReference>
<dbReference type="SUPFAM" id="SSF55781">
    <property type="entry name" value="GAF domain-like"/>
    <property type="match status" value="1"/>
</dbReference>
<dbReference type="InterPro" id="IPR036097">
    <property type="entry name" value="HisK_dim/P_sf"/>
</dbReference>
<dbReference type="GO" id="GO:0016301">
    <property type="term" value="F:kinase activity"/>
    <property type="evidence" value="ECO:0007669"/>
    <property type="project" value="UniProtKB-KW"/>
</dbReference>
<dbReference type="PROSITE" id="PS50109">
    <property type="entry name" value="HIS_KIN"/>
    <property type="match status" value="1"/>
</dbReference>
<dbReference type="Gene3D" id="3.30.565.10">
    <property type="entry name" value="Histidine kinase-like ATPase, C-terminal domain"/>
    <property type="match status" value="1"/>
</dbReference>
<dbReference type="RefSeq" id="WP_229665372.1">
    <property type="nucleotide sequence ID" value="NZ_BMIV01000019.1"/>
</dbReference>
<evidence type="ECO:0000313" key="7">
    <source>
        <dbReference type="Proteomes" id="UP000640509"/>
    </source>
</evidence>
<dbReference type="PANTHER" id="PTHR43547">
    <property type="entry name" value="TWO-COMPONENT HISTIDINE KINASE"/>
    <property type="match status" value="1"/>
</dbReference>
<name>A0ABQ1VN37_9RHOB</name>
<dbReference type="SMART" id="SM00388">
    <property type="entry name" value="HisKA"/>
    <property type="match status" value="1"/>
</dbReference>
<dbReference type="CDD" id="cd00075">
    <property type="entry name" value="HATPase"/>
    <property type="match status" value="1"/>
</dbReference>
<dbReference type="Proteomes" id="UP000640509">
    <property type="component" value="Unassembled WGS sequence"/>
</dbReference>
<dbReference type="SUPFAM" id="SSF55874">
    <property type="entry name" value="ATPase domain of HSP90 chaperone/DNA topoisomerase II/histidine kinase"/>
    <property type="match status" value="1"/>
</dbReference>
<dbReference type="PRINTS" id="PR00344">
    <property type="entry name" value="BCTRLSENSOR"/>
</dbReference>
<dbReference type="Gene3D" id="1.10.287.130">
    <property type="match status" value="1"/>
</dbReference>
<dbReference type="PANTHER" id="PTHR43547:SF2">
    <property type="entry name" value="HYBRID SIGNAL TRANSDUCTION HISTIDINE KINASE C"/>
    <property type="match status" value="1"/>
</dbReference>
<evidence type="ECO:0000256" key="3">
    <source>
        <dbReference type="ARBA" id="ARBA00022553"/>
    </source>
</evidence>
<dbReference type="EC" id="2.7.13.3" evidence="2"/>
<dbReference type="SMART" id="SM00387">
    <property type="entry name" value="HATPase_c"/>
    <property type="match status" value="1"/>
</dbReference>
<evidence type="ECO:0000256" key="2">
    <source>
        <dbReference type="ARBA" id="ARBA00012438"/>
    </source>
</evidence>
<keyword evidence="7" id="KW-1185">Reference proteome</keyword>
<dbReference type="Pfam" id="PF02518">
    <property type="entry name" value="HATPase_c"/>
    <property type="match status" value="1"/>
</dbReference>
<comment type="catalytic activity">
    <reaction evidence="1">
        <text>ATP + protein L-histidine = ADP + protein N-phospho-L-histidine.</text>
        <dbReference type="EC" id="2.7.13.3"/>
    </reaction>
</comment>